<dbReference type="Gene3D" id="3.40.50.2300">
    <property type="match status" value="1"/>
</dbReference>
<dbReference type="GO" id="GO:0000160">
    <property type="term" value="P:phosphorelay signal transduction system"/>
    <property type="evidence" value="ECO:0007669"/>
    <property type="project" value="InterPro"/>
</dbReference>
<proteinExistence type="predicted"/>
<protein>
    <submittedName>
        <fullName evidence="3">Response regulator</fullName>
    </submittedName>
</protein>
<name>A0A2A4ID18_9SPHN</name>
<dbReference type="InterPro" id="IPR001789">
    <property type="entry name" value="Sig_transdc_resp-reg_receiver"/>
</dbReference>
<keyword evidence="4" id="KW-1185">Reference proteome</keyword>
<comment type="caution">
    <text evidence="3">The sequence shown here is derived from an EMBL/GenBank/DDBJ whole genome shotgun (WGS) entry which is preliminary data.</text>
</comment>
<dbReference type="PROSITE" id="PS50110">
    <property type="entry name" value="RESPONSE_REGULATORY"/>
    <property type="match status" value="1"/>
</dbReference>
<organism evidence="3 4">
    <name type="scientific">Sphingomonas adhaesiva</name>
    <dbReference type="NCBI Taxonomy" id="28212"/>
    <lineage>
        <taxon>Bacteria</taxon>
        <taxon>Pseudomonadati</taxon>
        <taxon>Pseudomonadota</taxon>
        <taxon>Alphaproteobacteria</taxon>
        <taxon>Sphingomonadales</taxon>
        <taxon>Sphingomonadaceae</taxon>
        <taxon>Sphingomonas</taxon>
    </lineage>
</organism>
<accession>A0A2A4ID18</accession>
<dbReference type="EMBL" id="NWVC01000001">
    <property type="protein sequence ID" value="PCG15944.1"/>
    <property type="molecule type" value="Genomic_DNA"/>
</dbReference>
<dbReference type="Pfam" id="PF00072">
    <property type="entry name" value="Response_reg"/>
    <property type="match status" value="1"/>
</dbReference>
<keyword evidence="1" id="KW-0597">Phosphoprotein</keyword>
<dbReference type="SUPFAM" id="SSF52172">
    <property type="entry name" value="CheY-like"/>
    <property type="match status" value="1"/>
</dbReference>
<dbReference type="Proteomes" id="UP000218323">
    <property type="component" value="Unassembled WGS sequence"/>
</dbReference>
<dbReference type="InterPro" id="IPR011006">
    <property type="entry name" value="CheY-like_superfamily"/>
</dbReference>
<dbReference type="AlphaFoldDB" id="A0A2A4ID18"/>
<reference evidence="3 4" key="1">
    <citation type="submission" date="2017-09" db="EMBL/GenBank/DDBJ databases">
        <title>Sphingomonas adhaesiva DSM 7418, whole genome shotgun sequence.</title>
        <authorList>
            <person name="Feng G."/>
            <person name="Zhu H."/>
        </authorList>
    </citation>
    <scope>NUCLEOTIDE SEQUENCE [LARGE SCALE GENOMIC DNA]</scope>
    <source>
        <strain evidence="3 4">DSM 7418</strain>
    </source>
</reference>
<evidence type="ECO:0000256" key="1">
    <source>
        <dbReference type="PROSITE-ProRule" id="PRU00169"/>
    </source>
</evidence>
<gene>
    <name evidence="3" type="ORF">COA07_03000</name>
</gene>
<feature type="domain" description="Response regulatory" evidence="2">
    <location>
        <begin position="14"/>
        <end position="125"/>
    </location>
</feature>
<evidence type="ECO:0000313" key="3">
    <source>
        <dbReference type="EMBL" id="PCG15944.1"/>
    </source>
</evidence>
<evidence type="ECO:0000259" key="2">
    <source>
        <dbReference type="PROSITE" id="PS50110"/>
    </source>
</evidence>
<evidence type="ECO:0000313" key="4">
    <source>
        <dbReference type="Proteomes" id="UP000218323"/>
    </source>
</evidence>
<sequence length="128" mass="13565">MARRIGHKLATMCHVLLIEDDWLLADHMMQLLGAAGATSVVLADGEEAAVRAAAARRPAVIVSDVTLRQGYGPAAVVRIVGEATDVRVMFVTGEPAAGRPHDSRWPVLAKPVADDVFVATFRSIAPIA</sequence>
<feature type="modified residue" description="4-aspartylphosphate" evidence="1">
    <location>
        <position position="64"/>
    </location>
</feature>